<evidence type="ECO:0000259" key="17">
    <source>
        <dbReference type="Pfam" id="PF01747"/>
    </source>
</evidence>
<evidence type="ECO:0000256" key="14">
    <source>
        <dbReference type="ARBA" id="ARBA00037980"/>
    </source>
</evidence>
<evidence type="ECO:0000256" key="2">
    <source>
        <dbReference type="ARBA" id="ARBA00005048"/>
    </source>
</evidence>
<feature type="domain" description="APS kinase" evidence="16">
    <location>
        <begin position="43"/>
        <end position="194"/>
    </location>
</feature>
<dbReference type="Gene3D" id="3.40.50.620">
    <property type="entry name" value="HUPs"/>
    <property type="match status" value="1"/>
</dbReference>
<dbReference type="GO" id="GO:0004781">
    <property type="term" value="F:sulfate adenylyltransferase (ATP) activity"/>
    <property type="evidence" value="ECO:0007669"/>
    <property type="project" value="UniProtKB-EC"/>
</dbReference>
<comment type="similarity">
    <text evidence="14">Belongs to the sulfate adenylyltransferase family.</text>
</comment>
<name>A0AAJ7C7V1_CEPCN</name>
<evidence type="ECO:0000256" key="6">
    <source>
        <dbReference type="ARBA" id="ARBA00022528"/>
    </source>
</evidence>
<evidence type="ECO:0000313" key="20">
    <source>
        <dbReference type="RefSeq" id="XP_015603917.1"/>
    </source>
</evidence>
<dbReference type="FunFam" id="3.10.400.10:FF:000002">
    <property type="entry name" value="ATP sulfurylase 2"/>
    <property type="match status" value="1"/>
</dbReference>
<dbReference type="SUPFAM" id="SSF88697">
    <property type="entry name" value="PUA domain-like"/>
    <property type="match status" value="1"/>
</dbReference>
<evidence type="ECO:0000256" key="1">
    <source>
        <dbReference type="ARBA" id="ARBA00004229"/>
    </source>
</evidence>
<keyword evidence="7" id="KW-0934">Plastid</keyword>
<dbReference type="InterPro" id="IPR059117">
    <property type="entry name" value="APS_kinase_dom"/>
</dbReference>
<comment type="similarity">
    <text evidence="5">In the C-terminal section; belongs to the sulfate adenylyltransferase family.</text>
</comment>
<evidence type="ECO:0000256" key="5">
    <source>
        <dbReference type="ARBA" id="ARBA00009290"/>
    </source>
</evidence>
<evidence type="ECO:0000256" key="8">
    <source>
        <dbReference type="ARBA" id="ARBA00022679"/>
    </source>
</evidence>
<comment type="subcellular location">
    <subcellularLocation>
        <location evidence="1">Plastid</location>
        <location evidence="1">Chloroplast</location>
    </subcellularLocation>
</comment>
<keyword evidence="10" id="KW-0547">Nucleotide-binding</keyword>
<dbReference type="InterPro" id="IPR002891">
    <property type="entry name" value="APS"/>
</dbReference>
<evidence type="ECO:0000256" key="9">
    <source>
        <dbReference type="ARBA" id="ARBA00022695"/>
    </source>
</evidence>
<dbReference type="Pfam" id="PF01747">
    <property type="entry name" value="ATP-sulfurylase"/>
    <property type="match status" value="1"/>
</dbReference>
<dbReference type="InterPro" id="IPR014729">
    <property type="entry name" value="Rossmann-like_a/b/a_fold"/>
</dbReference>
<evidence type="ECO:0000256" key="12">
    <source>
        <dbReference type="ARBA" id="ARBA00022840"/>
    </source>
</evidence>
<dbReference type="NCBIfam" id="NF003013">
    <property type="entry name" value="PRK03846.1"/>
    <property type="match status" value="1"/>
</dbReference>
<dbReference type="Gene3D" id="3.10.400.10">
    <property type="entry name" value="Sulfate adenylyltransferase"/>
    <property type="match status" value="1"/>
</dbReference>
<dbReference type="FunFam" id="3.40.50.620:FF:000006">
    <property type="entry name" value="bifunctional 3'-phosphoadenosine 5'-phosphosulfate synthase 1"/>
    <property type="match status" value="1"/>
</dbReference>
<comment type="pathway">
    <text evidence="2">Sulfur metabolism; hydrogen sulfide biosynthesis; sulfite from sulfate: step 1/3.</text>
</comment>
<evidence type="ECO:0000256" key="7">
    <source>
        <dbReference type="ARBA" id="ARBA00022640"/>
    </source>
</evidence>
<dbReference type="SUPFAM" id="SSF52374">
    <property type="entry name" value="Nucleotidylyl transferase"/>
    <property type="match status" value="1"/>
</dbReference>
<evidence type="ECO:0000259" key="16">
    <source>
        <dbReference type="Pfam" id="PF01583"/>
    </source>
</evidence>
<reference evidence="20" key="1">
    <citation type="submission" date="2025-08" db="UniProtKB">
        <authorList>
            <consortium name="RefSeq"/>
        </authorList>
    </citation>
    <scope>IDENTIFICATION</scope>
</reference>
<dbReference type="RefSeq" id="XP_015603917.1">
    <property type="nucleotide sequence ID" value="XM_015748431.2"/>
</dbReference>
<dbReference type="HAMAP" id="MF_00065">
    <property type="entry name" value="Adenylyl_sulf_kinase"/>
    <property type="match status" value="1"/>
</dbReference>
<evidence type="ECO:0000256" key="15">
    <source>
        <dbReference type="ARBA" id="ARBA00049370"/>
    </source>
</evidence>
<accession>A0AAJ7C7V1</accession>
<dbReference type="Pfam" id="PF14306">
    <property type="entry name" value="PUA_2"/>
    <property type="match status" value="1"/>
</dbReference>
<dbReference type="NCBIfam" id="TIGR00455">
    <property type="entry name" value="apsK"/>
    <property type="match status" value="1"/>
</dbReference>
<dbReference type="NCBIfam" id="TIGR00339">
    <property type="entry name" value="sopT"/>
    <property type="match status" value="1"/>
</dbReference>
<evidence type="ECO:0000256" key="10">
    <source>
        <dbReference type="ARBA" id="ARBA00022741"/>
    </source>
</evidence>
<keyword evidence="9" id="KW-0548">Nucleotidyltransferase</keyword>
<comment type="catalytic activity">
    <reaction evidence="15">
        <text>sulfate + ATP + H(+) = adenosine 5'-phosphosulfate + diphosphate</text>
        <dbReference type="Rhea" id="RHEA:18133"/>
        <dbReference type="ChEBI" id="CHEBI:15378"/>
        <dbReference type="ChEBI" id="CHEBI:16189"/>
        <dbReference type="ChEBI" id="CHEBI:30616"/>
        <dbReference type="ChEBI" id="CHEBI:33019"/>
        <dbReference type="ChEBI" id="CHEBI:58243"/>
        <dbReference type="EC" id="2.7.7.4"/>
    </reaction>
</comment>
<dbReference type="InterPro" id="IPR024951">
    <property type="entry name" value="Sulfurylase_cat_dom"/>
</dbReference>
<comment type="pathway">
    <text evidence="3">Sulfur metabolism; sulfate assimilation.</text>
</comment>
<feature type="domain" description="ATP-sulfurylase PUA-like" evidence="18">
    <location>
        <begin position="225"/>
        <end position="380"/>
    </location>
</feature>
<evidence type="ECO:0000256" key="4">
    <source>
        <dbReference type="ARBA" id="ARBA00007268"/>
    </source>
</evidence>
<proteinExistence type="inferred from homology"/>
<sequence>MSEVSREAPNKKLMTTCTNVSVQAHHVSRTKRGQTIGMVRGFRGCTVWLTGLSGAGKTSIAFQVEAFLVDRGIAAYGLDGDNVRTGLNKNLGFSKEDRTENIRRVAEVAKLFADSGQICLCSFVSPFEEDRQMARKIHKESDLPFFEVFIDTPLNVCEARDTKGLYKKARQGTIKGFTGIDQKYERPINPDLIVTTENCTLEESASTVIDLLEEHCIIPILPKSGAPIRELFVSESRAASAKAEAETLQSVEINEIDVQWLQVLAEGWAAPLTGFMRENQLLQTQHLKCLIEDGTEVNQSVPIVLAVSTADKNRLEGLSAITLKRKGQSLAILRRPEFYFHRKEERCAWQFGTTNLGHPYVKMIYDSGDWLVGGDVEVLEKIKWHDGLDDYRLTPNQIRKKCREMGADAVFAFQLRNPIHNGHALLMQDTRKRLLEERGFKNPILLLHPLGGWTKDDDVPLDTRILQHKAVLDEGVLHPDSTLLAIFPSPMMYAGPIEVQWHAKSRMNAGANFYIVGRDPAGMPHPNKKATPDGNLYDPSHGARVLTMARGLQSLEIIPFRVAAYDTKNKRMAFFDPERKQDFDFISGTRMRGLAKSGEKPPDGFMPPKAWKVLAEYYQSLSKN</sequence>
<organism evidence="19 20">
    <name type="scientific">Cephus cinctus</name>
    <name type="common">Wheat stem sawfly</name>
    <dbReference type="NCBI Taxonomy" id="211228"/>
    <lineage>
        <taxon>Eukaryota</taxon>
        <taxon>Metazoa</taxon>
        <taxon>Ecdysozoa</taxon>
        <taxon>Arthropoda</taxon>
        <taxon>Hexapoda</taxon>
        <taxon>Insecta</taxon>
        <taxon>Pterygota</taxon>
        <taxon>Neoptera</taxon>
        <taxon>Endopterygota</taxon>
        <taxon>Hymenoptera</taxon>
        <taxon>Cephoidea</taxon>
        <taxon>Cephidae</taxon>
        <taxon>Cephus</taxon>
    </lineage>
</organism>
<keyword evidence="13" id="KW-0809">Transit peptide</keyword>
<dbReference type="Gene3D" id="3.40.50.300">
    <property type="entry name" value="P-loop containing nucleotide triphosphate hydrolases"/>
    <property type="match status" value="1"/>
</dbReference>
<dbReference type="SUPFAM" id="SSF52540">
    <property type="entry name" value="P-loop containing nucleoside triphosphate hydrolases"/>
    <property type="match status" value="1"/>
</dbReference>
<comment type="similarity">
    <text evidence="4">In the N-terminal section; belongs to the APS kinase family.</text>
</comment>
<keyword evidence="19" id="KW-1185">Reference proteome</keyword>
<dbReference type="InterPro" id="IPR027417">
    <property type="entry name" value="P-loop_NTPase"/>
</dbReference>
<dbReference type="InterPro" id="IPR015947">
    <property type="entry name" value="PUA-like_sf"/>
</dbReference>
<dbReference type="CDD" id="cd00517">
    <property type="entry name" value="ATPS"/>
    <property type="match status" value="1"/>
</dbReference>
<gene>
    <name evidence="20" type="primary">LOC107271885</name>
</gene>
<evidence type="ECO:0000256" key="13">
    <source>
        <dbReference type="ARBA" id="ARBA00022946"/>
    </source>
</evidence>
<evidence type="ECO:0000259" key="18">
    <source>
        <dbReference type="Pfam" id="PF14306"/>
    </source>
</evidence>
<keyword evidence="6" id="KW-0150">Chloroplast</keyword>
<protein>
    <submittedName>
        <fullName evidence="20">Bifunctional 3'-phosphoadenosine 5'-phosphosulfate synthase</fullName>
    </submittedName>
</protein>
<dbReference type="GO" id="GO:0005524">
    <property type="term" value="F:ATP binding"/>
    <property type="evidence" value="ECO:0007669"/>
    <property type="project" value="UniProtKB-KW"/>
</dbReference>
<dbReference type="GeneID" id="107271885"/>
<dbReference type="GO" id="GO:0050428">
    <property type="term" value="P:3'-phosphoadenosine 5'-phosphosulfate biosynthetic process"/>
    <property type="evidence" value="ECO:0007669"/>
    <property type="project" value="TreeGrafter"/>
</dbReference>
<feature type="domain" description="Sulphate adenylyltransferase catalytic" evidence="17">
    <location>
        <begin position="390"/>
        <end position="617"/>
    </location>
</feature>
<keyword evidence="8" id="KW-0808">Transferase</keyword>
<dbReference type="Pfam" id="PF01583">
    <property type="entry name" value="APS_kinase"/>
    <property type="match status" value="1"/>
</dbReference>
<dbReference type="PANTHER" id="PTHR11055">
    <property type="entry name" value="BIFUNCTIONAL 3'-PHOSPHOADENOSINE 5'-PHOSPHOSULFATE SYNTHASE"/>
    <property type="match status" value="1"/>
</dbReference>
<dbReference type="InterPro" id="IPR002650">
    <property type="entry name" value="Sulphate_adenylyltransferase"/>
</dbReference>
<evidence type="ECO:0000313" key="19">
    <source>
        <dbReference type="Proteomes" id="UP000694920"/>
    </source>
</evidence>
<dbReference type="GO" id="GO:0000103">
    <property type="term" value="P:sulfate assimilation"/>
    <property type="evidence" value="ECO:0007669"/>
    <property type="project" value="InterPro"/>
</dbReference>
<dbReference type="Proteomes" id="UP000694920">
    <property type="component" value="Unplaced"/>
</dbReference>
<dbReference type="PANTHER" id="PTHR11055:SF1">
    <property type="entry name" value="PAPS SYNTHETASE, ISOFORM D"/>
    <property type="match status" value="1"/>
</dbReference>
<evidence type="ECO:0000256" key="3">
    <source>
        <dbReference type="ARBA" id="ARBA00005050"/>
    </source>
</evidence>
<dbReference type="GO" id="GO:0004020">
    <property type="term" value="F:adenylylsulfate kinase activity"/>
    <property type="evidence" value="ECO:0007669"/>
    <property type="project" value="InterPro"/>
</dbReference>
<dbReference type="KEGG" id="ccin:107271885"/>
<keyword evidence="12" id="KW-0067">ATP-binding</keyword>
<evidence type="ECO:0000256" key="11">
    <source>
        <dbReference type="ARBA" id="ARBA00022777"/>
    </source>
</evidence>
<dbReference type="AlphaFoldDB" id="A0AAJ7C7V1"/>
<dbReference type="InterPro" id="IPR025980">
    <property type="entry name" value="ATP-Sase_PUA-like_dom"/>
</dbReference>
<keyword evidence="11" id="KW-0418">Kinase</keyword>
<dbReference type="CDD" id="cd02027">
    <property type="entry name" value="APSK"/>
    <property type="match status" value="1"/>
</dbReference>